<dbReference type="CDD" id="cd00037">
    <property type="entry name" value="CLECT"/>
    <property type="match status" value="1"/>
</dbReference>
<protein>
    <submittedName>
        <fullName evidence="2">C-type lectin protein</fullName>
    </submittedName>
</protein>
<dbReference type="KEGG" id="vg:32878275"/>
<evidence type="ECO:0000313" key="2">
    <source>
        <dbReference type="EMBL" id="ARR28941.1"/>
    </source>
</evidence>
<dbReference type="InterPro" id="IPR016187">
    <property type="entry name" value="CTDL_fold"/>
</dbReference>
<keyword evidence="1" id="KW-0812">Transmembrane</keyword>
<keyword evidence="3" id="KW-1185">Reference proteome</keyword>
<dbReference type="EMBL" id="KX832224">
    <property type="protein sequence ID" value="ARR28941.1"/>
    <property type="molecule type" value="Genomic_DNA"/>
</dbReference>
<keyword evidence="1" id="KW-1133">Transmembrane helix</keyword>
<organism evidence="2">
    <name type="scientific">Ranid herpesvirus 3</name>
    <dbReference type="NCBI Taxonomy" id="1987509"/>
    <lineage>
        <taxon>Viruses</taxon>
        <taxon>Duplodnaviria</taxon>
        <taxon>Heunggongvirae</taxon>
        <taxon>Peploviricota</taxon>
        <taxon>Herviviricetes</taxon>
        <taxon>Herpesvirales</taxon>
        <taxon>Alloherpesviridae</taxon>
        <taxon>Batravirus</taxon>
        <taxon>Batravirus ranidallo3</taxon>
    </lineage>
</organism>
<dbReference type="GeneID" id="32878275"/>
<keyword evidence="1" id="KW-0472">Membrane</keyword>
<keyword evidence="2" id="KW-0430">Lectin</keyword>
<name>A0A1X9T5G6_9VIRU</name>
<evidence type="ECO:0000313" key="3">
    <source>
        <dbReference type="Proteomes" id="UP000203507"/>
    </source>
</evidence>
<dbReference type="Proteomes" id="UP000203507">
    <property type="component" value="Segment"/>
</dbReference>
<dbReference type="RefSeq" id="YP_009362450.1">
    <property type="nucleotide sequence ID" value="NC_034618.1"/>
</dbReference>
<dbReference type="Gene3D" id="3.10.100.10">
    <property type="entry name" value="Mannose-Binding Protein A, subunit A"/>
    <property type="match status" value="1"/>
</dbReference>
<sequence>MMLCVKEYNDKGHYHVPTITFKVVMISASGVLVTLIMAIVILLGPKKDYVPKNEYPCPPQWQLGYNDCYYVSPIRLPWQEANEACQQVGGHMMSDSNRLPYCLASRTEPVWLGVYVKNGTFYTYGGQKCSSCSGGFINQCKSGRGQVYGFSPQLFNTVWGFDEGFMSWVFICSKPLI</sequence>
<dbReference type="SUPFAM" id="SSF56436">
    <property type="entry name" value="C-type lectin-like"/>
    <property type="match status" value="1"/>
</dbReference>
<feature type="transmembrane region" description="Helical" evidence="1">
    <location>
        <begin position="20"/>
        <end position="43"/>
    </location>
</feature>
<dbReference type="GO" id="GO:0030246">
    <property type="term" value="F:carbohydrate binding"/>
    <property type="evidence" value="ECO:0007669"/>
    <property type="project" value="UniProtKB-KW"/>
</dbReference>
<dbReference type="InterPro" id="IPR016186">
    <property type="entry name" value="C-type_lectin-like/link_sf"/>
</dbReference>
<proteinExistence type="predicted"/>
<evidence type="ECO:0000256" key="1">
    <source>
        <dbReference type="SAM" id="Phobius"/>
    </source>
</evidence>
<accession>A0A1X9T5G6</accession>
<reference evidence="2" key="1">
    <citation type="journal article" date="2017" name="Vet. Pathol.">
        <title>Ranid Herpesvirus 3 and Proliferative Dermatitis in Free-Ranging Wild Common Frogs (Rana Temporaria).</title>
        <authorList>
            <person name="Origgi F.C."/>
            <person name="Schmidt B.R."/>
            <person name="Lohmann P."/>
            <person name="Otten P."/>
            <person name="Akdesir E."/>
            <person name="Gaschen V."/>
            <person name="Aguilar-Bultet L."/>
            <person name="Wahli T."/>
            <person name="Sattler U."/>
            <person name="Stoffel M.H."/>
        </authorList>
    </citation>
    <scope>NUCLEOTIDE SEQUENCE [LARGE SCALE GENOMIC DNA]</scope>
    <source>
        <strain evidence="2">FO1_2015</strain>
    </source>
</reference>